<dbReference type="FunFam" id="1.10.1200.10:FF:000005">
    <property type="entry name" value="Nonribosomal peptide synthetase 1"/>
    <property type="match status" value="5"/>
</dbReference>
<evidence type="ECO:0000256" key="4">
    <source>
        <dbReference type="ARBA" id="ARBA00022553"/>
    </source>
</evidence>
<dbReference type="Gene3D" id="2.30.38.10">
    <property type="entry name" value="Luciferase, Domain 3"/>
    <property type="match status" value="1"/>
</dbReference>
<protein>
    <submittedName>
        <fullName evidence="6">Amino acid adenylation domain-containing protein</fullName>
    </submittedName>
</protein>
<dbReference type="Gene3D" id="3.40.50.980">
    <property type="match status" value="2"/>
</dbReference>
<evidence type="ECO:0000313" key="6">
    <source>
        <dbReference type="EMBL" id="QLH64186.1"/>
    </source>
</evidence>
<dbReference type="InterPro" id="IPR001031">
    <property type="entry name" value="Thioesterase"/>
</dbReference>
<dbReference type="GO" id="GO:0044550">
    <property type="term" value="P:secondary metabolite biosynthetic process"/>
    <property type="evidence" value="ECO:0007669"/>
    <property type="project" value="UniProtKB-ARBA"/>
</dbReference>
<dbReference type="InterPro" id="IPR006162">
    <property type="entry name" value="Ppantetheine_attach_site"/>
</dbReference>
<dbReference type="PROSITE" id="PS00012">
    <property type="entry name" value="PHOSPHOPANTETHEINE"/>
    <property type="match status" value="5"/>
</dbReference>
<dbReference type="NCBIfam" id="NF003417">
    <property type="entry name" value="PRK04813.1"/>
    <property type="match status" value="5"/>
</dbReference>
<dbReference type="FunFam" id="3.40.50.980:FF:000001">
    <property type="entry name" value="Non-ribosomal peptide synthetase"/>
    <property type="match status" value="5"/>
</dbReference>
<feature type="domain" description="Carrier" evidence="5">
    <location>
        <begin position="1852"/>
        <end position="1926"/>
    </location>
</feature>
<dbReference type="InterPro" id="IPR001242">
    <property type="entry name" value="Condensation_dom"/>
</dbReference>
<organism evidence="6 7">
    <name type="scientific">Serratia symbiotica</name>
    <dbReference type="NCBI Taxonomy" id="138074"/>
    <lineage>
        <taxon>Bacteria</taxon>
        <taxon>Pseudomonadati</taxon>
        <taxon>Pseudomonadota</taxon>
        <taxon>Gammaproteobacteria</taxon>
        <taxon>Enterobacterales</taxon>
        <taxon>Yersiniaceae</taxon>
        <taxon>Serratia</taxon>
    </lineage>
</organism>
<dbReference type="EMBL" id="CP050855">
    <property type="protein sequence ID" value="QLH64186.1"/>
    <property type="molecule type" value="Genomic_DNA"/>
</dbReference>
<feature type="domain" description="Carrier" evidence="5">
    <location>
        <begin position="781"/>
        <end position="855"/>
    </location>
</feature>
<dbReference type="SUPFAM" id="SSF53474">
    <property type="entry name" value="alpha/beta-Hydrolases"/>
    <property type="match status" value="1"/>
</dbReference>
<dbReference type="CDD" id="cd17646">
    <property type="entry name" value="A_NRPS_AB3403-like"/>
    <property type="match status" value="1"/>
</dbReference>
<dbReference type="Pfam" id="PF00668">
    <property type="entry name" value="Condensation"/>
    <property type="match status" value="4"/>
</dbReference>
<dbReference type="InterPro" id="IPR020802">
    <property type="entry name" value="TesA-like"/>
</dbReference>
<dbReference type="Gene3D" id="1.10.1200.10">
    <property type="entry name" value="ACP-like"/>
    <property type="match status" value="4"/>
</dbReference>
<dbReference type="PROSITE" id="PS50075">
    <property type="entry name" value="CARRIER"/>
    <property type="match status" value="5"/>
</dbReference>
<dbReference type="PANTHER" id="PTHR45527">
    <property type="entry name" value="NONRIBOSOMAL PEPTIDE SYNTHETASE"/>
    <property type="match status" value="1"/>
</dbReference>
<evidence type="ECO:0000256" key="2">
    <source>
        <dbReference type="ARBA" id="ARBA00006432"/>
    </source>
</evidence>
<dbReference type="InterPro" id="IPR029058">
    <property type="entry name" value="AB_hydrolase_fold"/>
</dbReference>
<name>A0A7D5NQN4_9GAMM</name>
<dbReference type="CDD" id="cd19544">
    <property type="entry name" value="E-C_NRPS"/>
    <property type="match status" value="4"/>
</dbReference>
<dbReference type="InterPro" id="IPR010071">
    <property type="entry name" value="AA_adenyl_dom"/>
</dbReference>
<dbReference type="SUPFAM" id="SSF47336">
    <property type="entry name" value="ACP-like"/>
    <property type="match status" value="5"/>
</dbReference>
<sequence length="5398" mass="584539">MIDKNEGTKGYTESNSEQFFREMLSSVTEAVLAFGQSSTPPGELIMTASGFMLRQELNTRLRRQAARLGVSLESLCHLGWALVLSRSSHCEQVVFGTGLRAHRGILPIRVDIRETGTEEAARQVFARLEALQTHQQTPLSLALRCSGVGGEAPLFNALLNYRHSQSNETTVEIEDAQWLDEQARTHYPVTLSVDDDGETLGVTVQAVSPLEPARVGDYMAQALLSLVTALETTPQKAVCELPILPAAERKCVLYDWNATGVDYPQGECLHTLFEQQVQRTPHAMAVTAEGETLSYAALNNRANRLAHYLRAQGVGPDERVAVCAERSSAMVVALLGILKAGGAYVPLDPGYPRERLNYILGDAAPALLLADAHGLQVLDTPSVPVIPLDDLAALTDGLPEDNLAPATLSLSERHLAYVIYTSGSSGQPKGVMNEHSGIVNRLRWMQERYGLTADDAVLQKTPFSFDVSVWEFFWPLMTGAMLVMARPLGHRDPAYLSQVIADAGITTLHFVPSMLSEFLASDSVRTAAMHIKRVICSGEALPLPTVQLFHRLLPDVELHNLYGPTEAAVDVTAWMCEWDSPRALVPIGKPIANTRIYLLDPQGEPVPVGAVGELYIGGVQVARGYLNRPALTAERFLADPFSAEPGARMYRSGDLARWLPDGTVEYLGRNDEQVKIRGFRVEPGEVAARLAAHPQIREAVVLARGEGEARHLAAWWVPETEETACDAASLHAWLAGALPDYMVPRSYVRLDALPLTPNGKLDKRALPVPTEDARVRGEYEAPQGDVETILAAQWCALLGLDQVGRHDNFFMLGGHSLLAVRLISHLQRQGYALSLQAVFAAPLLAEMAAACGAGHREVPVPPNVITPQVTALTPEMLPLATLTQAEIDSIVARVPGGIANIQDIYALSALQEGMLFHRLLDEDHDPYVLRLLLHFDTQAALTRYIGTLQFSIDRHDSLRTAIFHEGLQEPVQVVLRTARLDVEQFRPDAEGEAVAVQLLQYAQGTPLRLEQAPLLHLVVADGDQGECVGVLKLHHLIADHVSLDILHREGGLTASARAALPPPPPFRNLIAAGRQKGLRARSQRFFREMLGDVTEPVLAFGLNDVRLDGADTTESRQRLPAALNRRLRAQAARLGVSLASLCHLGWALVLSRSSHCEQGVFGTVLLGRSGAESEHLMGLLINTLPIRVDINGTGTQEAVRAVHARLGALLAHEQATLPLAQQCSGVAGEAPLFNALLNYRHNQSNETTTEIKGVQWLDEQERTNYPVTLSVEDDGETLGVTVQAVAPLEPARVGGYMAQALLSLVTALETTPQKAVCELPILPAAERKRVLYDWNATGVDYPQGECLHTLFEQQVQRTPHAMAVTADDGVLSYAALNDRANRLAHYLRAQGVGPDERVAVCAERSSAMVVALLGILKAGGAYVPLDPGYPRERLNYILGDAAPTLLLADARGLQVLDTPSVPVIPLDDLAALTGGLPEDNLAPAALSLSERHLAYVIYTSGSSGQPKGVMVEHRQVVNLCQAQGTLFSVTTDSRVLQFASACFDASIFEIVITLGHGGTLIIVPDDIRQDRQRLAGFIRQYGVTHATFPPALFGQRYPDDFSTLQYVVFAGESPSAALLQGAAETAVVFNAYGPTETAVCATALRYEPANPLHSERAIGTPIANTRIYLLDPQGEPVPVGAVGELYIGGVQVARGYLNRPALTAERFLADPFSAEPEARMYRSGDLARWLPDGTVEYLGRNDEQVKIRGFRVEPGEVAARLAAHPQIREAVVLARGEGEARHLAAWWVPETEETACDAASLRAWLAGALPDYMVPRSYVRLDALPLTPNGKLDRRALPAPTEDARVRGEYEAPQGDVETILAAQWCALLGLDQVGRHDSFFMLGGHSLLAVRLISHLQRQGYALSLQAVFAAPLLAEMAAACDTGHREVPVPPNVITPQVTALTPEMLPLATLTQAEIDSIVARVPGGIANIQDIYALSALQEGMLFHRLLDEDHDPYVLRLLLRFDTQAALTRYISTLQFSIDRHDSLRTAIFHEGLQEPVQVVLRTARLDVEQFRPDAEGEAVAVQLLQYAQGTPLRLEQAPLLHLVVADGDQGECVGVMKLHHLIADHVSLDILHREGVLTASARAALPPPPPFRKLIAAGRQKGLRARSQRFFREMLGDVTEPVLAFGLNDVRLDGADTTESRQRLPAALNRRLRAQAARLGVSLASLCHLGWALVLSRSSHCEQGVFGTVLLGRSGAESEDMVGLLINTLPIRIDINGTGAQEAVRAVHARLGALLAHEQATLPLAQQCSGVVGEAPLFNALLNYRHNQSNETTTEIEGVQWLDEQERSNYPVTLSVEDDGETLGVTVQAVAPLEPARVGGYMAQALLSLVTALETTPQKAVCELPILPTAERKRVLYDWNATGVDYPQGECLHRLFEQQVQRTPHAMAVTADDGVLSYAALNDRANRLAHYLRAQGVGPDERVAVCAERSSAMVVALLGILKAGGAYVPLDPGYPRERLNYILGDAVPTLLLADARGLQVLGTPSVSVIPLEDVPLLTGELPAGDLTPASAGLSANHLAYVIYTSGSSGQPKGVMVEHRQVVNLCQAQGALFSLTTDSRVLQFASACFDASIFEIVMALGHGGTLIIVPDDIRQDRQRLAGFIRQYGVTHATFPPALFGQRYPDDFSTLQYVVFAGESPSAALLQGAAETAVVFNAYGPTETAVCATALRYEPANPLHSERAIGTPIANTRIYLLDPQGEPVPVGAVGELYIGGVQVARGYLNRPALTAERFLADPFSAEPGARMYRSGDLARWLPDGTVEYLGRNDEQVKIRGFRVEPGEVAARLAAHPQVREAVVLARGEGALRHLAAWWVPKTEETACDAAALHAWLAGALPDYMVPRSYVRLDALPLTPNGKLDKRALPAPTEDARVRGEYEAPQGDMETALAAQWCALLGLDQVGRHDSFFMLGGHSLLAMRLVSRLRRAGYALSLQAVFAAPLLAEMAAACGTGHREVPVPPNVITPQVTALTPEMLPLATLTQAEIDSIVARVPGGIANIQDIYALSVLQEGMLFHRLLSAEDDPYVLTVSLHFDTQAALTRYIDTLQFSIDRHDSLRTAIFHEGLQEPVQVVLRTARLDVEQFQPDAGDEPVVAQLLRHARRQRVNFELEKAPQLHLTTSWEENGELVGVLQLHHLVADHVSLDILHREGVLTASARAALPPPPPFRNLVATGRQEGLRARSQRFFREMLGDVTEPVLAFGLNDVRLDGADTTESRQRLPAALNRRLRAQAARLGVSLASLCHLGWALVLSRSSHCEQVVFGTVLLGRSGAESEDMVGLLINTLPVRVDINGTGTEEAVRAVHARLGTLLAHEQATLSLAQQCSGVAGEAPLFNALLNYRHNQSHADTAEIQGVQLLGGRERTNYPITLSVEDDGETLGVTVQAVSPLEPARVGDYMAQALLSLVTALETTPQKAVCELPILPAAERKRVLYDWNATGVDYPQGECLHRLFEQQVQRTPHAMAVTAEGETLSYAALNDRANRLAHYLRAKGVGPDERVAVCAERSSAMVVALLGILKAGGAYVPLDPGYPRERLNYILGDAAPALLLADAHGLQVLDTPSVPVILLEDVPLLTGELPAGDLTPASAGLSASHLAYVIYTSGSTGQPKGVMVEHRQVTNLCRTQSEVFSVMADSRVLQFASICFDASVFEISIALCTGACLVVVPDDIRQDRQRLAGFINQHGATHALFPPALFGQRYPDDFSTLQYVAFGGESPSAALLQSAAETAVVFNAYGPTETTVCATLLRYEPANPLHSERAIGKPLANTQIYLLDPQGEPVPVGAVGELYIGGVQVARGYLNRPALTAERFLADPFSAEPGARMYRSGDLARWLPDGTVEYLGRNDEQVKIRGFRVEPGEVAARLAAHPQIREAVVLARGEGALRHLAAWWVPETEETACDAAALHAWLAGALPDYMVPRSYVRLDALPLTPNGKLDKRALPAPTEDARVRGEYEAPQGDVETALAAQWCALLGLDQVGRHDSFFMLGGHSLLAMRLVSRLRRAGYALSLQTIFAAPLLAEMAAACGAGYQEVPVPPNVITPQVTALTPEMLPLATLTQAEIDSIVARVPGGIANIQDIYALSALQEGMLFHRLLSAEDDPYVLTGSLHFDTQAALTRYIDTLQFSIDRHDSLRTAIFHEGLQEPVQVVLRAARLDVEQFRPDAEGEAVAVQLLQYAQGTPLRLEQAPLLHLVVADGDQGECVGVMKLHHLIADHVSLDILHREGGLTASARAALPPPPPFRKLIAAGRQKGLRARSQRFFREMLGDVTEPVLAFGLNDVRLDGADTTESRQRLPAALNRRLRAQAARLGVSLASLCHLGWALVLSRSSHCEQVVFGTVLLGRSGAESEDMVGLLINTLPVRVDINGTGAQEAVRAVHARLGALLAHEQATLSLAQQCSGVAGEAPLFNALLNYRHNQSNETLFEIQDADQLGGQERTNYPITLSVDDDGETLGVTVQAVAPLEPSRVGGYMAQALLSLVTALETTPQKAVCELPILPAAERKRVLYDWNATGVDYPQGECLHTLFEQQVQRTPHAMAVTADDGVLSYAALNDRANRLAHYLRAQGVGPDERVAVCAERSAAIMVALLGILKAGGAYVPLDPGYPRERLNYILGDAAPALLLADAHGLQVLDTPSVPVILLEDVPLLTGELPAGDLTPASAGLSANHLAYVIYTSGSTGQPKGVMVEHRQVVNLCQAQGEQFSVTTDSRVLQFASACFDTSISEIVMTLGHGGNLIIVPDDIRQDRQRLAGFIRQYGVTHATFPPTLFGQRYPDDFSTLQYVVFAGESPSAALLQGAAETAVVFNDYGPTETAVCVTALRYEPANPLHSERTIGKPLANTRIYLLDPQGEPVPVGAVGELYIGGVQVARGYLNRPALTAERFLADPFSAEPGARMYRSGDLARWLPDGTVEYLGRNDEQVKIRGFRVEPGEVAARLAAHPQVREAVVLAQGEGALRHLAAWWVPETEETACDAAALHAWLAGALPDYMVPRSYVRLDALPLTPNDKLDKRALPAPTEDARVRGEYEAPQGDVETALAAQWCALLGLGQVGRYDSFFMLGGHSLLAVRLVSRLRRAGYALSLQAVFAAPVLTDMAKCIYGAPAYPSDKAIAVRTEGHQAPLFFLPSGFGDYSYVYELARFIDNESPIYALPWPAGLAEKGFTLAKVVGYAVAMLRRVQPHGPYHLAGYSSGGLLAWSIARHLRENGEKIAFVGLIDTLLPEMRHSASEAFAGEAQSPSAAEIREEADRIGLNMDLINAASIQHHARLVADVDVTPTDIDVYLFKAKEEYMDENTSWFKRITQRGYTREDASALLWDTVLEPERITVTRVNGNHVTLLTDAGNRQALGAHISASLKACRE</sequence>
<dbReference type="InterPro" id="IPR009081">
    <property type="entry name" value="PP-bd_ACP"/>
</dbReference>
<dbReference type="SMART" id="SM00824">
    <property type="entry name" value="PKS_TE"/>
    <property type="match status" value="1"/>
</dbReference>
<dbReference type="Pfam" id="PF00975">
    <property type="entry name" value="Thioesterase"/>
    <property type="match status" value="1"/>
</dbReference>
<dbReference type="Gene3D" id="3.40.50.12780">
    <property type="entry name" value="N-terminal domain of ligase-like"/>
    <property type="match status" value="4"/>
</dbReference>
<dbReference type="SUPFAM" id="SSF56801">
    <property type="entry name" value="Acetyl-CoA synthetase-like"/>
    <property type="match status" value="5"/>
</dbReference>
<dbReference type="Pfam" id="PF00501">
    <property type="entry name" value="AMP-binding"/>
    <property type="match status" value="5"/>
</dbReference>
<dbReference type="InterPro" id="IPR020845">
    <property type="entry name" value="AMP-binding_CS"/>
</dbReference>
<dbReference type="InterPro" id="IPR036736">
    <property type="entry name" value="ACP-like_sf"/>
</dbReference>
<dbReference type="Pfam" id="PF13193">
    <property type="entry name" value="AMP-binding_C"/>
    <property type="match status" value="5"/>
</dbReference>
<dbReference type="SMART" id="SM00823">
    <property type="entry name" value="PKS_PP"/>
    <property type="match status" value="5"/>
</dbReference>
<dbReference type="InterPro" id="IPR023213">
    <property type="entry name" value="CAT-like_dom_sf"/>
</dbReference>
<dbReference type="GeneID" id="93738057"/>
<feature type="domain" description="Carrier" evidence="5">
    <location>
        <begin position="2923"/>
        <end position="2997"/>
    </location>
</feature>
<keyword evidence="3" id="KW-0596">Phosphopantetheine</keyword>
<dbReference type="Gene3D" id="3.30.559.30">
    <property type="entry name" value="Nonribosomal peptide synthetase, condensation domain"/>
    <property type="match status" value="5"/>
</dbReference>
<dbReference type="FunFam" id="3.40.50.980:FF:000002">
    <property type="entry name" value="Enterobactin synthetase component F"/>
    <property type="match status" value="1"/>
</dbReference>
<dbReference type="Gene3D" id="3.40.50.1820">
    <property type="entry name" value="alpha/beta hydrolase"/>
    <property type="match status" value="2"/>
</dbReference>
<dbReference type="FunFam" id="3.40.50.12780:FF:000012">
    <property type="entry name" value="Non-ribosomal peptide synthetase"/>
    <property type="match status" value="5"/>
</dbReference>
<dbReference type="InterPro" id="IPR000873">
    <property type="entry name" value="AMP-dep_synth/lig_dom"/>
</dbReference>
<proteinExistence type="inferred from homology"/>
<dbReference type="SUPFAM" id="SSF52777">
    <property type="entry name" value="CoA-dependent acyltransferases"/>
    <property type="match status" value="9"/>
</dbReference>
<dbReference type="InterPro" id="IPR042099">
    <property type="entry name" value="ANL_N_sf"/>
</dbReference>
<gene>
    <name evidence="6" type="ORF">SYMBAF_16370</name>
</gene>
<evidence type="ECO:0000313" key="7">
    <source>
        <dbReference type="Proteomes" id="UP000042738"/>
    </source>
</evidence>
<evidence type="ECO:0000256" key="3">
    <source>
        <dbReference type="ARBA" id="ARBA00022450"/>
    </source>
</evidence>
<evidence type="ECO:0000256" key="1">
    <source>
        <dbReference type="ARBA" id="ARBA00001957"/>
    </source>
</evidence>
<dbReference type="NCBIfam" id="TIGR01733">
    <property type="entry name" value="AA-adenyl-dom"/>
    <property type="match status" value="5"/>
</dbReference>
<dbReference type="Pfam" id="PF00550">
    <property type="entry name" value="PP-binding"/>
    <property type="match status" value="5"/>
</dbReference>
<dbReference type="CDD" id="cd05930">
    <property type="entry name" value="A_NRPS"/>
    <property type="match status" value="4"/>
</dbReference>
<dbReference type="GO" id="GO:0031177">
    <property type="term" value="F:phosphopantetheine binding"/>
    <property type="evidence" value="ECO:0007669"/>
    <property type="project" value="InterPro"/>
</dbReference>
<dbReference type="InterPro" id="IPR020806">
    <property type="entry name" value="PKS_PP-bd"/>
</dbReference>
<dbReference type="GO" id="GO:0005737">
    <property type="term" value="C:cytoplasm"/>
    <property type="evidence" value="ECO:0007669"/>
    <property type="project" value="TreeGrafter"/>
</dbReference>
<evidence type="ECO:0000259" key="5">
    <source>
        <dbReference type="PROSITE" id="PS50075"/>
    </source>
</evidence>
<reference evidence="6 7" key="1">
    <citation type="journal article" date="2014" name="Genome Announc.">
        <title>Whole-Genome Sequence of Serratia symbiotica Strain CWBI-2.3T, a Free-Living Symbiont of the Black Bean Aphid Aphis fabae.</title>
        <authorList>
            <person name="Foray V."/>
            <person name="Grigorescu A.S."/>
            <person name="Sabri A."/>
            <person name="Haubruge E."/>
            <person name="Lognay G."/>
            <person name="Francis F."/>
            <person name="Fauconnier M.L."/>
            <person name="Hance T."/>
            <person name="Thonart P."/>
        </authorList>
    </citation>
    <scope>NUCLEOTIDE SEQUENCE [LARGE SCALE GENOMIC DNA]</scope>
    <source>
        <strain evidence="6">CWBI-2.3</strain>
    </source>
</reference>
<dbReference type="FunFam" id="2.30.38.10:FF:000001">
    <property type="entry name" value="Non-ribosomal peptide synthetase PvdI"/>
    <property type="match status" value="5"/>
</dbReference>
<keyword evidence="4" id="KW-0597">Phosphoprotein</keyword>
<dbReference type="Gene3D" id="3.30.300.30">
    <property type="match status" value="5"/>
</dbReference>
<dbReference type="GO" id="GO:0003824">
    <property type="term" value="F:catalytic activity"/>
    <property type="evidence" value="ECO:0007669"/>
    <property type="project" value="InterPro"/>
</dbReference>
<dbReference type="RefSeq" id="WP_185899908.1">
    <property type="nucleotide sequence ID" value="NZ_CP050855.1"/>
</dbReference>
<dbReference type="Gene3D" id="3.30.559.10">
    <property type="entry name" value="Chloramphenicol acetyltransferase-like domain"/>
    <property type="match status" value="4"/>
</dbReference>
<dbReference type="Proteomes" id="UP000042738">
    <property type="component" value="Chromosome"/>
</dbReference>
<dbReference type="FunFam" id="3.30.300.30:FF:000010">
    <property type="entry name" value="Enterobactin synthetase component F"/>
    <property type="match status" value="4"/>
</dbReference>
<dbReference type="GO" id="GO:0043041">
    <property type="term" value="P:amino acid activation for nonribosomal peptide biosynthetic process"/>
    <property type="evidence" value="ECO:0007669"/>
    <property type="project" value="TreeGrafter"/>
</dbReference>
<accession>A0A7D5NQN4</accession>
<feature type="domain" description="Carrier" evidence="5">
    <location>
        <begin position="5067"/>
        <end position="5141"/>
    </location>
</feature>
<dbReference type="InterPro" id="IPR025110">
    <property type="entry name" value="AMP-bd_C"/>
</dbReference>
<dbReference type="InterPro" id="IPR045851">
    <property type="entry name" value="AMP-bd_C_sf"/>
</dbReference>
<comment type="cofactor">
    <cofactor evidence="1">
        <name>pantetheine 4'-phosphate</name>
        <dbReference type="ChEBI" id="CHEBI:47942"/>
    </cofactor>
</comment>
<comment type="similarity">
    <text evidence="2">Belongs to the ATP-dependent AMP-binding enzyme family.</text>
</comment>
<dbReference type="PROSITE" id="PS00455">
    <property type="entry name" value="AMP_BINDING"/>
    <property type="match status" value="5"/>
</dbReference>
<dbReference type="PANTHER" id="PTHR45527:SF1">
    <property type="entry name" value="FATTY ACID SYNTHASE"/>
    <property type="match status" value="1"/>
</dbReference>
<feature type="domain" description="Carrier" evidence="5">
    <location>
        <begin position="3996"/>
        <end position="4070"/>
    </location>
</feature>